<proteinExistence type="inferred from homology"/>
<dbReference type="GO" id="GO:0015031">
    <property type="term" value="P:protein transport"/>
    <property type="evidence" value="ECO:0007669"/>
    <property type="project" value="UniProtKB-KW"/>
</dbReference>
<comment type="similarity">
    <text evidence="1">Belongs to the importin alpha family.</text>
</comment>
<name>A0A7S3LIG5_9STRA</name>
<keyword evidence="3" id="KW-0653">Protein transport</keyword>
<dbReference type="SUPFAM" id="SSF48371">
    <property type="entry name" value="ARM repeat"/>
    <property type="match status" value="1"/>
</dbReference>
<accession>A0A7S3LIG5</accession>
<feature type="compositionally biased region" description="Basic and acidic residues" evidence="4">
    <location>
        <begin position="10"/>
        <end position="29"/>
    </location>
</feature>
<evidence type="ECO:0000313" key="5">
    <source>
        <dbReference type="EMBL" id="CAE0422423.1"/>
    </source>
</evidence>
<organism evidence="5">
    <name type="scientific">Amphora coffeiformis</name>
    <dbReference type="NCBI Taxonomy" id="265554"/>
    <lineage>
        <taxon>Eukaryota</taxon>
        <taxon>Sar</taxon>
        <taxon>Stramenopiles</taxon>
        <taxon>Ochrophyta</taxon>
        <taxon>Bacillariophyta</taxon>
        <taxon>Bacillariophyceae</taxon>
        <taxon>Bacillariophycidae</taxon>
        <taxon>Thalassiophysales</taxon>
        <taxon>Catenulaceae</taxon>
        <taxon>Amphora</taxon>
    </lineage>
</organism>
<dbReference type="InterPro" id="IPR011989">
    <property type="entry name" value="ARM-like"/>
</dbReference>
<evidence type="ECO:0008006" key="6">
    <source>
        <dbReference type="Google" id="ProtNLM"/>
    </source>
</evidence>
<evidence type="ECO:0000256" key="2">
    <source>
        <dbReference type="ARBA" id="ARBA00022448"/>
    </source>
</evidence>
<evidence type="ECO:0000256" key="4">
    <source>
        <dbReference type="SAM" id="MobiDB-lite"/>
    </source>
</evidence>
<reference evidence="5" key="1">
    <citation type="submission" date="2021-01" db="EMBL/GenBank/DDBJ databases">
        <authorList>
            <person name="Corre E."/>
            <person name="Pelletier E."/>
            <person name="Niang G."/>
            <person name="Scheremetjew M."/>
            <person name="Finn R."/>
            <person name="Kale V."/>
            <person name="Holt S."/>
            <person name="Cochrane G."/>
            <person name="Meng A."/>
            <person name="Brown T."/>
            <person name="Cohen L."/>
        </authorList>
    </citation>
    <scope>NUCLEOTIDE SEQUENCE</scope>
    <source>
        <strain evidence="5">CCMP127</strain>
    </source>
</reference>
<feature type="region of interest" description="Disordered" evidence="4">
    <location>
        <begin position="1"/>
        <end position="37"/>
    </location>
</feature>
<dbReference type="EMBL" id="HBIM01025518">
    <property type="protein sequence ID" value="CAE0422423.1"/>
    <property type="molecule type" value="Transcribed_RNA"/>
</dbReference>
<evidence type="ECO:0000256" key="1">
    <source>
        <dbReference type="ARBA" id="ARBA00010394"/>
    </source>
</evidence>
<gene>
    <name evidence="5" type="ORF">ACOF00016_LOCUS19001</name>
</gene>
<dbReference type="InterPro" id="IPR016024">
    <property type="entry name" value="ARM-type_fold"/>
</dbReference>
<dbReference type="Gene3D" id="1.25.10.10">
    <property type="entry name" value="Leucine-rich Repeat Variant"/>
    <property type="match status" value="1"/>
</dbReference>
<dbReference type="PANTHER" id="PTHR23316">
    <property type="entry name" value="IMPORTIN ALPHA"/>
    <property type="match status" value="1"/>
</dbReference>
<dbReference type="AlphaFoldDB" id="A0A7S3LIG5"/>
<keyword evidence="2" id="KW-0813">Transport</keyword>
<sequence length="555" mass="62161">MTSIQLRKRKPDEVDDCPRENPESPESSKRARGQSVMSLEDAAKTINTLWESKCKPGDAEFVPIIENTHVAIQTLRRVVRDHTATNGTTKKIVAQMMGSGFEKRLFFLLDLNRYYKDTEYDEKIGFIQFEAAWCLTNIATTHADAIMESMDILDILGRSITTSKYVLLREQAIWCVSNLVCHGGRQSSELRNAIINHPDILKGIHMNIASPECVKVLRTSIWAFGNCAQASRPPALPFSKIQGTLEEILSAYGVALVDKNLKPQDKNKLVGGILKTIGQVMTHHHEAVEIVGKSPKFIPRTLAVLKGARLSQNVGIMARALRCIGVLLSDGSNLMKDAEEKEFFKESRYLLGESENCVLDEVCWCLASLVDSCVARRLAQFAQFCLRGVVNLAANAAVWKTKKEACKALFKFLQQSDHNCHIYFFSHGSGIQTLCDTVETTKHFDTEMCMEALGAIEALLRVDQNHDERLSVRERLYEYNGVRNMERLTDHPLIELSNKSESIIDEYFGTDENEADDPIFDVPAENNGSYVFGLKASPTSNRASGLRENRSAFLS</sequence>
<evidence type="ECO:0000256" key="3">
    <source>
        <dbReference type="ARBA" id="ARBA00022927"/>
    </source>
</evidence>
<protein>
    <recommendedName>
        <fullName evidence="6">Importin subunit alpha</fullName>
    </recommendedName>
</protein>